<proteinExistence type="predicted"/>
<evidence type="ECO:0000313" key="5">
    <source>
        <dbReference type="Proteomes" id="UP000320055"/>
    </source>
</evidence>
<evidence type="ECO:0000259" key="3">
    <source>
        <dbReference type="PROSITE" id="PS51186"/>
    </source>
</evidence>
<dbReference type="Pfam" id="PF00583">
    <property type="entry name" value="Acetyltransf_1"/>
    <property type="match status" value="1"/>
</dbReference>
<evidence type="ECO:0000313" key="4">
    <source>
        <dbReference type="EMBL" id="VEP13502.1"/>
    </source>
</evidence>
<dbReference type="InterPro" id="IPR050680">
    <property type="entry name" value="YpeA/RimI_acetyltransf"/>
</dbReference>
<keyword evidence="2" id="KW-0012">Acyltransferase</keyword>
<dbReference type="PROSITE" id="PS51186">
    <property type="entry name" value="GNAT"/>
    <property type="match status" value="1"/>
</dbReference>
<evidence type="ECO:0000256" key="1">
    <source>
        <dbReference type="ARBA" id="ARBA00022679"/>
    </source>
</evidence>
<accession>A0A563VPV6</accession>
<protein>
    <submittedName>
        <fullName evidence="4">GCN5-related N-acetyltransferase</fullName>
    </submittedName>
</protein>
<keyword evidence="5" id="KW-1185">Reference proteome</keyword>
<organism evidence="4 5">
    <name type="scientific">Hyella patelloides LEGE 07179</name>
    <dbReference type="NCBI Taxonomy" id="945734"/>
    <lineage>
        <taxon>Bacteria</taxon>
        <taxon>Bacillati</taxon>
        <taxon>Cyanobacteriota</taxon>
        <taxon>Cyanophyceae</taxon>
        <taxon>Pleurocapsales</taxon>
        <taxon>Hyellaceae</taxon>
        <taxon>Hyella</taxon>
    </lineage>
</organism>
<dbReference type="InterPro" id="IPR000182">
    <property type="entry name" value="GNAT_dom"/>
</dbReference>
<dbReference type="GO" id="GO:0016747">
    <property type="term" value="F:acyltransferase activity, transferring groups other than amino-acyl groups"/>
    <property type="evidence" value="ECO:0007669"/>
    <property type="project" value="InterPro"/>
</dbReference>
<reference evidence="4 5" key="1">
    <citation type="submission" date="2019-01" db="EMBL/GenBank/DDBJ databases">
        <authorList>
            <person name="Brito A."/>
        </authorList>
    </citation>
    <scope>NUCLEOTIDE SEQUENCE [LARGE SCALE GENOMIC DNA]</scope>
    <source>
        <strain evidence="4">1</strain>
    </source>
</reference>
<evidence type="ECO:0000256" key="2">
    <source>
        <dbReference type="ARBA" id="ARBA00023315"/>
    </source>
</evidence>
<dbReference type="EMBL" id="CAACVJ010000113">
    <property type="protein sequence ID" value="VEP13502.1"/>
    <property type="molecule type" value="Genomic_DNA"/>
</dbReference>
<dbReference type="InterPro" id="IPR016181">
    <property type="entry name" value="Acyl_CoA_acyltransferase"/>
</dbReference>
<name>A0A563VPV6_9CYAN</name>
<keyword evidence="1 4" id="KW-0808">Transferase</keyword>
<dbReference type="RefSeq" id="WP_222426923.1">
    <property type="nucleotide sequence ID" value="NZ_LR213781.1"/>
</dbReference>
<gene>
    <name evidence="4" type="ORF">H1P_200034</name>
</gene>
<sequence length="161" mass="18416">MSYIIRSIEITDEPFLWEMLYQALYVPPEADPLPRDVIFQPELAKYVQNWVLHEDTGLIAVLEESQKLVGAAWLRVFKSSNPGYGYINDSTPELSIAVLPKYRGQGIGTKLLTKLFSQVRNRYSAVSLSVSSDNPAFRLYLRFGFEIISQYDNSLTMKKDL</sequence>
<dbReference type="CDD" id="cd04301">
    <property type="entry name" value="NAT_SF"/>
    <property type="match status" value="1"/>
</dbReference>
<feature type="domain" description="N-acetyltransferase" evidence="3">
    <location>
        <begin position="3"/>
        <end position="161"/>
    </location>
</feature>
<dbReference type="PANTHER" id="PTHR43420">
    <property type="entry name" value="ACETYLTRANSFERASE"/>
    <property type="match status" value="1"/>
</dbReference>
<dbReference type="Proteomes" id="UP000320055">
    <property type="component" value="Unassembled WGS sequence"/>
</dbReference>
<dbReference type="Gene3D" id="3.40.630.30">
    <property type="match status" value="1"/>
</dbReference>
<dbReference type="AlphaFoldDB" id="A0A563VPV6"/>
<dbReference type="SUPFAM" id="SSF55729">
    <property type="entry name" value="Acyl-CoA N-acyltransferases (Nat)"/>
    <property type="match status" value="1"/>
</dbReference>